<comment type="caution">
    <text evidence="8">The sequence shown here is derived from an EMBL/GenBank/DDBJ whole genome shotgun (WGS) entry which is preliminary data.</text>
</comment>
<evidence type="ECO:0000313" key="9">
    <source>
        <dbReference type="Proteomes" id="UP001068379"/>
    </source>
</evidence>
<keyword evidence="2" id="KW-1003">Cell membrane</keyword>
<proteinExistence type="predicted"/>
<organism evidence="8 9">
    <name type="scientific">Castellaniella denitrificans</name>
    <dbReference type="NCBI Taxonomy" id="56119"/>
    <lineage>
        <taxon>Bacteria</taxon>
        <taxon>Pseudomonadati</taxon>
        <taxon>Pseudomonadota</taxon>
        <taxon>Betaproteobacteria</taxon>
        <taxon>Burkholderiales</taxon>
        <taxon>Alcaligenaceae</taxon>
        <taxon>Castellaniella</taxon>
    </lineage>
</organism>
<feature type="transmembrane region" description="Helical" evidence="6">
    <location>
        <begin position="258"/>
        <end position="280"/>
    </location>
</feature>
<keyword evidence="4 6" id="KW-1133">Transmembrane helix</keyword>
<evidence type="ECO:0000256" key="6">
    <source>
        <dbReference type="SAM" id="Phobius"/>
    </source>
</evidence>
<name>A0ABT4MA14_9BURK</name>
<dbReference type="Pfam" id="PF00482">
    <property type="entry name" value="T2SSF"/>
    <property type="match status" value="1"/>
</dbReference>
<dbReference type="PANTHER" id="PTHR35007:SF2">
    <property type="entry name" value="PILUS ASSEMBLE PROTEIN"/>
    <property type="match status" value="1"/>
</dbReference>
<evidence type="ECO:0000256" key="5">
    <source>
        <dbReference type="ARBA" id="ARBA00023136"/>
    </source>
</evidence>
<evidence type="ECO:0000256" key="2">
    <source>
        <dbReference type="ARBA" id="ARBA00022475"/>
    </source>
</evidence>
<evidence type="ECO:0000256" key="3">
    <source>
        <dbReference type="ARBA" id="ARBA00022692"/>
    </source>
</evidence>
<reference evidence="8" key="1">
    <citation type="submission" date="2022-12" db="EMBL/GenBank/DDBJ databases">
        <title>Bacterial isolates from different developmental stages of Nematostella vectensis.</title>
        <authorList>
            <person name="Fraune S."/>
        </authorList>
    </citation>
    <scope>NUCLEOTIDE SEQUENCE</scope>
    <source>
        <strain evidence="8">G21619-S1</strain>
    </source>
</reference>
<keyword evidence="5 6" id="KW-0472">Membrane</keyword>
<accession>A0ABT4MA14</accession>
<feature type="domain" description="Type II secretion system protein GspF" evidence="7">
    <location>
        <begin position="149"/>
        <end position="274"/>
    </location>
</feature>
<evidence type="ECO:0000256" key="1">
    <source>
        <dbReference type="ARBA" id="ARBA00004651"/>
    </source>
</evidence>
<feature type="transmembrane region" description="Helical" evidence="6">
    <location>
        <begin position="82"/>
        <end position="104"/>
    </location>
</feature>
<feature type="transmembrane region" description="Helical" evidence="6">
    <location>
        <begin position="39"/>
        <end position="61"/>
    </location>
</feature>
<dbReference type="Proteomes" id="UP001068379">
    <property type="component" value="Unassembled WGS sequence"/>
</dbReference>
<dbReference type="PANTHER" id="PTHR35007">
    <property type="entry name" value="INTEGRAL MEMBRANE PROTEIN-RELATED"/>
    <property type="match status" value="1"/>
</dbReference>
<feature type="transmembrane region" description="Helical" evidence="6">
    <location>
        <begin position="147"/>
        <end position="166"/>
    </location>
</feature>
<protein>
    <submittedName>
        <fullName evidence="8">Type II secretion system F family protein</fullName>
    </submittedName>
</protein>
<comment type="subcellular location">
    <subcellularLocation>
        <location evidence="1">Cell membrane</location>
        <topology evidence="1">Multi-pass membrane protein</topology>
    </subcellularLocation>
</comment>
<evidence type="ECO:0000259" key="7">
    <source>
        <dbReference type="Pfam" id="PF00482"/>
    </source>
</evidence>
<evidence type="ECO:0000256" key="4">
    <source>
        <dbReference type="ARBA" id="ARBA00022989"/>
    </source>
</evidence>
<gene>
    <name evidence="8" type="ORF">O4H32_13475</name>
</gene>
<evidence type="ECO:0000313" key="8">
    <source>
        <dbReference type="EMBL" id="MCZ4330956.1"/>
    </source>
</evidence>
<dbReference type="RefSeq" id="WP_269359988.1">
    <property type="nucleotide sequence ID" value="NZ_JAPWHE010000012.1"/>
</dbReference>
<dbReference type="InterPro" id="IPR018076">
    <property type="entry name" value="T2SS_GspF_dom"/>
</dbReference>
<sequence length="287" mass="31424">MAWLWIGLSLAALAACLGLWVLGAPWAAAHDAARTRPPALWWPWVMALAPWCEPFVTWRMRRELRRWGPRAGLAAHWRADRWLAACVLAAGCGAVLAGAGALMATAPPRVGMLSALAGAALGFVWPDQILRRRAAARRVRMMRELPFMLDLLTLCVEAGLSLPAALHQVAGHAPEGPLRQSLRDAAALERTGMDRKRWLSHWAEHADVPGVRALVSALSQADVMGMSLGPLLRAQAERQRSERFLRAEKLALEAPVRMLFPMVSCIFPCTFLIIGFPVAVKLLDAGF</sequence>
<dbReference type="EMBL" id="JAPWHE010000012">
    <property type="protein sequence ID" value="MCZ4330956.1"/>
    <property type="molecule type" value="Genomic_DNA"/>
</dbReference>
<keyword evidence="3 6" id="KW-0812">Transmembrane</keyword>
<feature type="transmembrane region" description="Helical" evidence="6">
    <location>
        <begin position="110"/>
        <end position="126"/>
    </location>
</feature>
<keyword evidence="9" id="KW-1185">Reference proteome</keyword>